<dbReference type="Proteomes" id="UP000825729">
    <property type="component" value="Unassembled WGS sequence"/>
</dbReference>
<evidence type="ECO:0000256" key="2">
    <source>
        <dbReference type="SAM" id="Phobius"/>
    </source>
</evidence>
<name>A0AAV7EMB9_ARIFI</name>
<evidence type="ECO:0000313" key="3">
    <source>
        <dbReference type="EMBL" id="KAG9448816.1"/>
    </source>
</evidence>
<reference evidence="3 4" key="1">
    <citation type="submission" date="2021-07" db="EMBL/GenBank/DDBJ databases">
        <title>The Aristolochia fimbriata genome: insights into angiosperm evolution, floral development and chemical biosynthesis.</title>
        <authorList>
            <person name="Jiao Y."/>
        </authorList>
    </citation>
    <scope>NUCLEOTIDE SEQUENCE [LARGE SCALE GENOMIC DNA]</scope>
    <source>
        <strain evidence="3">IBCAS-2021</strain>
        <tissue evidence="3">Leaf</tissue>
    </source>
</reference>
<keyword evidence="2" id="KW-1133">Transmembrane helix</keyword>
<proteinExistence type="predicted"/>
<keyword evidence="4" id="KW-1185">Reference proteome</keyword>
<feature type="region of interest" description="Disordered" evidence="1">
    <location>
        <begin position="48"/>
        <end position="86"/>
    </location>
</feature>
<comment type="caution">
    <text evidence="3">The sequence shown here is derived from an EMBL/GenBank/DDBJ whole genome shotgun (WGS) entry which is preliminary data.</text>
</comment>
<dbReference type="EMBL" id="JAINDJ010000004">
    <property type="protein sequence ID" value="KAG9448816.1"/>
    <property type="molecule type" value="Genomic_DNA"/>
</dbReference>
<protein>
    <submittedName>
        <fullName evidence="3">Uncharacterized protein</fullName>
    </submittedName>
</protein>
<keyword evidence="2" id="KW-0812">Transmembrane</keyword>
<feature type="transmembrane region" description="Helical" evidence="2">
    <location>
        <begin position="12"/>
        <end position="28"/>
    </location>
</feature>
<organism evidence="3 4">
    <name type="scientific">Aristolochia fimbriata</name>
    <name type="common">White veined hardy Dutchman's pipe vine</name>
    <dbReference type="NCBI Taxonomy" id="158543"/>
    <lineage>
        <taxon>Eukaryota</taxon>
        <taxon>Viridiplantae</taxon>
        <taxon>Streptophyta</taxon>
        <taxon>Embryophyta</taxon>
        <taxon>Tracheophyta</taxon>
        <taxon>Spermatophyta</taxon>
        <taxon>Magnoliopsida</taxon>
        <taxon>Magnoliidae</taxon>
        <taxon>Piperales</taxon>
        <taxon>Aristolochiaceae</taxon>
        <taxon>Aristolochia</taxon>
    </lineage>
</organism>
<sequence length="86" mass="9287">MGSLHAGRGLRFVTVAVVLLVASFIFVGESRPALLHLSSDQGFDRFQGGRRKLMGRSGADSNPAPEAHAFRNLYKPPPSPQEQILG</sequence>
<keyword evidence="2" id="KW-0472">Membrane</keyword>
<evidence type="ECO:0000256" key="1">
    <source>
        <dbReference type="SAM" id="MobiDB-lite"/>
    </source>
</evidence>
<gene>
    <name evidence="3" type="ORF">H6P81_008781</name>
</gene>
<accession>A0AAV7EMB9</accession>
<evidence type="ECO:0000313" key="4">
    <source>
        <dbReference type="Proteomes" id="UP000825729"/>
    </source>
</evidence>
<dbReference type="AlphaFoldDB" id="A0AAV7EMB9"/>